<dbReference type="AlphaFoldDB" id="A0A4Y8KS41"/>
<name>A0A4Y8KS41_9MICO</name>
<dbReference type="RefSeq" id="WP_134171835.1">
    <property type="nucleotide sequence ID" value="NZ_SODI01000001.1"/>
</dbReference>
<dbReference type="EMBL" id="SOHQ01000001">
    <property type="protein sequence ID" value="TFD82450.1"/>
    <property type="molecule type" value="Genomic_DNA"/>
</dbReference>
<dbReference type="SUPFAM" id="SSF50331">
    <property type="entry name" value="MOP-like"/>
    <property type="match status" value="1"/>
</dbReference>
<dbReference type="InterPro" id="IPR047641">
    <property type="entry name" value="ABC_transpr_MalK/UgpC-like"/>
</dbReference>
<keyword evidence="2" id="KW-1278">Translocase</keyword>
<dbReference type="GO" id="GO:0016887">
    <property type="term" value="F:ATP hydrolysis activity"/>
    <property type="evidence" value="ECO:0007669"/>
    <property type="project" value="InterPro"/>
</dbReference>
<dbReference type="InterPro" id="IPR008995">
    <property type="entry name" value="Mo/tungstate-bd_C_term_dom"/>
</dbReference>
<organism evidence="4 5">
    <name type="scientific">Cryobacterium psychrophilum</name>
    <dbReference type="NCBI Taxonomy" id="41988"/>
    <lineage>
        <taxon>Bacteria</taxon>
        <taxon>Bacillati</taxon>
        <taxon>Actinomycetota</taxon>
        <taxon>Actinomycetes</taxon>
        <taxon>Micrococcales</taxon>
        <taxon>Microbacteriaceae</taxon>
        <taxon>Cryobacterium</taxon>
    </lineage>
</organism>
<dbReference type="Gene3D" id="3.40.50.300">
    <property type="entry name" value="P-loop containing nucleotide triphosphate hydrolases"/>
    <property type="match status" value="1"/>
</dbReference>
<reference evidence="4 5" key="1">
    <citation type="submission" date="2019-03" db="EMBL/GenBank/DDBJ databases">
        <title>Genomics of glacier-inhabiting Cryobacterium strains.</title>
        <authorList>
            <person name="Liu Q."/>
            <person name="Xin Y.-H."/>
        </authorList>
    </citation>
    <scope>NUCLEOTIDE SEQUENCE [LARGE SCALE GENOMIC DNA]</scope>
    <source>
        <strain evidence="4 5">CGMCC 1.4292</strain>
    </source>
</reference>
<dbReference type="PANTHER" id="PTHR43875">
    <property type="entry name" value="MALTODEXTRIN IMPORT ATP-BINDING PROTEIN MSMX"/>
    <property type="match status" value="1"/>
</dbReference>
<dbReference type="Gene3D" id="2.40.50.100">
    <property type="match status" value="1"/>
</dbReference>
<dbReference type="Proteomes" id="UP000298218">
    <property type="component" value="Unassembled WGS sequence"/>
</dbReference>
<comment type="caution">
    <text evidence="4">The sequence shown here is derived from an EMBL/GenBank/DDBJ whole genome shotgun (WGS) entry which is preliminary data.</text>
</comment>
<evidence type="ECO:0008006" key="6">
    <source>
        <dbReference type="Google" id="ProtNLM"/>
    </source>
</evidence>
<dbReference type="OrthoDB" id="1956004at2"/>
<proteinExistence type="predicted"/>
<dbReference type="InterPro" id="IPR027417">
    <property type="entry name" value="P-loop_NTPase"/>
</dbReference>
<accession>A0A4Y8KS41</accession>
<evidence type="ECO:0000256" key="1">
    <source>
        <dbReference type="ARBA" id="ARBA00022475"/>
    </source>
</evidence>
<dbReference type="SUPFAM" id="SSF52540">
    <property type="entry name" value="P-loop containing nucleoside triphosphate hydrolases"/>
    <property type="match status" value="1"/>
</dbReference>
<keyword evidence="1" id="KW-1003">Cell membrane</keyword>
<sequence length="240" mass="25401">MGTTTVLVTPDQEEALSMADRVAVMRAGRVEQVGTPNEVYRRPATAFVSSFIGVVNRIPGRVTRSGQVAVLAQQYALGTVGHSAGDLVDLLVRPEHISIRPAHDGPSNATGVITALTLRGAISSLTVLFAQLSNPIRVDVPSRDAQLFGRGRLAPMTMGVPTISGPGRAGPGWSSILTGATHAEHHVFDNSFHVHTLGRNADLLSRAYFADQPVTSYVASGWPPLAPTGPHWPTRPDPAP</sequence>
<evidence type="ECO:0000256" key="3">
    <source>
        <dbReference type="ARBA" id="ARBA00023136"/>
    </source>
</evidence>
<keyword evidence="3" id="KW-0472">Membrane</keyword>
<keyword evidence="5" id="KW-1185">Reference proteome</keyword>
<dbReference type="InterPro" id="IPR017850">
    <property type="entry name" value="Alkaline_phosphatase_core_sf"/>
</dbReference>
<dbReference type="Gene3D" id="3.40.720.10">
    <property type="entry name" value="Alkaline Phosphatase, subunit A"/>
    <property type="match status" value="1"/>
</dbReference>
<evidence type="ECO:0000256" key="2">
    <source>
        <dbReference type="ARBA" id="ARBA00022967"/>
    </source>
</evidence>
<dbReference type="PANTHER" id="PTHR43875:SF15">
    <property type="entry name" value="TREHALOSE IMPORT ATP-BINDING PROTEIN SUGC"/>
    <property type="match status" value="1"/>
</dbReference>
<evidence type="ECO:0000313" key="4">
    <source>
        <dbReference type="EMBL" id="TFD82450.1"/>
    </source>
</evidence>
<protein>
    <recommendedName>
        <fullName evidence="6">TOBE domain-containing protein</fullName>
    </recommendedName>
</protein>
<evidence type="ECO:0000313" key="5">
    <source>
        <dbReference type="Proteomes" id="UP000298218"/>
    </source>
</evidence>
<gene>
    <name evidence="4" type="ORF">E3T53_00855</name>
</gene>
<dbReference type="GO" id="GO:0055052">
    <property type="term" value="C:ATP-binding cassette (ABC) transporter complex, substrate-binding subunit-containing"/>
    <property type="evidence" value="ECO:0007669"/>
    <property type="project" value="TreeGrafter"/>
</dbReference>